<evidence type="ECO:0008006" key="3">
    <source>
        <dbReference type="Google" id="ProtNLM"/>
    </source>
</evidence>
<gene>
    <name evidence="1" type="ORF">NCTC13100_01305</name>
</gene>
<accession>A0A379DJ21</accession>
<sequence length="247" mass="28731">MNRKTSLLNKSIISILLFLLMCVAVEAHTMWMETNRTGKIGRKQNISLYFGEFSMKDKTAMKHWMKGMDKGLWQVLPPSGNIIELERTPTDSCYIATFIPQEEGWHCIVFDCRVEEMYRGMKIHYQSIAWVKVGISEKNPITVSPFDQGILFLPPVSKEIKMGQMACFPLSVRNDEYKGVRVSLLGDTGWKKDFYRYPNKAVEFMPLWAGRYLLHSTITRDLTETESSKYPEAKKIYDTITYYFEVK</sequence>
<evidence type="ECO:0000313" key="2">
    <source>
        <dbReference type="Proteomes" id="UP000254263"/>
    </source>
</evidence>
<name>A0A379DJ21_9PORP</name>
<dbReference type="RefSeq" id="WP_147277719.1">
    <property type="nucleotide sequence ID" value="NZ_UGTI01000001.1"/>
</dbReference>
<dbReference type="AlphaFoldDB" id="A0A379DJ21"/>
<evidence type="ECO:0000313" key="1">
    <source>
        <dbReference type="EMBL" id="SUB78152.1"/>
    </source>
</evidence>
<dbReference type="EMBL" id="UGTI01000001">
    <property type="protein sequence ID" value="SUB78152.1"/>
    <property type="molecule type" value="Genomic_DNA"/>
</dbReference>
<proteinExistence type="predicted"/>
<protein>
    <recommendedName>
        <fullName evidence="3">Nickel uptake substrate-specific transmembrane region</fullName>
    </recommendedName>
</protein>
<reference evidence="1 2" key="1">
    <citation type="submission" date="2018-06" db="EMBL/GenBank/DDBJ databases">
        <authorList>
            <consortium name="Pathogen Informatics"/>
            <person name="Doyle S."/>
        </authorList>
    </citation>
    <scope>NUCLEOTIDE SEQUENCE [LARGE SCALE GENOMIC DNA]</scope>
    <source>
        <strain evidence="1 2">NCTC13100</strain>
    </source>
</reference>
<organism evidence="1 2">
    <name type="scientific">Porphyromonas macacae</name>
    <dbReference type="NCBI Taxonomy" id="28115"/>
    <lineage>
        <taxon>Bacteria</taxon>
        <taxon>Pseudomonadati</taxon>
        <taxon>Bacteroidota</taxon>
        <taxon>Bacteroidia</taxon>
        <taxon>Bacteroidales</taxon>
        <taxon>Porphyromonadaceae</taxon>
        <taxon>Porphyromonas</taxon>
    </lineage>
</organism>
<dbReference type="Proteomes" id="UP000254263">
    <property type="component" value="Unassembled WGS sequence"/>
</dbReference>